<dbReference type="RefSeq" id="WP_406765872.1">
    <property type="nucleotide sequence ID" value="NZ_JBJHZY010000003.1"/>
</dbReference>
<dbReference type="PROSITE" id="PS50943">
    <property type="entry name" value="HTH_CROC1"/>
    <property type="match status" value="1"/>
</dbReference>
<reference evidence="2 3" key="1">
    <citation type="submission" date="2024-11" db="EMBL/GenBank/DDBJ databases">
        <authorList>
            <person name="Heng Y.C."/>
            <person name="Lim A.C.H."/>
            <person name="Lee J.K.Y."/>
            <person name="Kittelmann S."/>
        </authorList>
    </citation>
    <scope>NUCLEOTIDE SEQUENCE [LARGE SCALE GENOMIC DNA]</scope>
    <source>
        <strain evidence="2 3">WILCCON 0202</strain>
    </source>
</reference>
<dbReference type="CDD" id="cd00093">
    <property type="entry name" value="HTH_XRE"/>
    <property type="match status" value="1"/>
</dbReference>
<dbReference type="Gene3D" id="1.10.260.40">
    <property type="entry name" value="lambda repressor-like DNA-binding domains"/>
    <property type="match status" value="1"/>
</dbReference>
<keyword evidence="3" id="KW-1185">Reference proteome</keyword>
<proteinExistence type="predicted"/>
<dbReference type="Proteomes" id="UP001623661">
    <property type="component" value="Unassembled WGS sequence"/>
</dbReference>
<name>A0ABW8TWV4_9CLOT</name>
<accession>A0ABW8TWV4</accession>
<organism evidence="2 3">
    <name type="scientific">Candidatus Clostridium radicumherbarum</name>
    <dbReference type="NCBI Taxonomy" id="3381662"/>
    <lineage>
        <taxon>Bacteria</taxon>
        <taxon>Bacillati</taxon>
        <taxon>Bacillota</taxon>
        <taxon>Clostridia</taxon>
        <taxon>Eubacteriales</taxon>
        <taxon>Clostridiaceae</taxon>
        <taxon>Clostridium</taxon>
    </lineage>
</organism>
<dbReference type="InterPro" id="IPR010982">
    <property type="entry name" value="Lambda_DNA-bd_dom_sf"/>
</dbReference>
<gene>
    <name evidence="2" type="ORF">ACJDUH_14235</name>
</gene>
<dbReference type="Pfam" id="PF01381">
    <property type="entry name" value="HTH_3"/>
    <property type="match status" value="1"/>
</dbReference>
<dbReference type="SUPFAM" id="SSF47413">
    <property type="entry name" value="lambda repressor-like DNA-binding domains"/>
    <property type="match status" value="1"/>
</dbReference>
<comment type="caution">
    <text evidence="2">The sequence shown here is derived from an EMBL/GenBank/DDBJ whole genome shotgun (WGS) entry which is preliminary data.</text>
</comment>
<dbReference type="InterPro" id="IPR001387">
    <property type="entry name" value="Cro/C1-type_HTH"/>
</dbReference>
<dbReference type="SMART" id="SM00530">
    <property type="entry name" value="HTH_XRE"/>
    <property type="match status" value="1"/>
</dbReference>
<protein>
    <submittedName>
        <fullName evidence="2">Helix-turn-helix domain-containing protein</fullName>
    </submittedName>
</protein>
<feature type="domain" description="HTH cro/C1-type" evidence="1">
    <location>
        <begin position="12"/>
        <end position="63"/>
    </location>
</feature>
<sequence length="66" mass="7465">MLKANADKINWLRIEQGLSISDLSKKANVGKITLIKLFRTQCNTREYTIGKIAKALNVSVKELFLD</sequence>
<dbReference type="EMBL" id="JBJHZY010000003">
    <property type="protein sequence ID" value="MFL0269243.1"/>
    <property type="molecule type" value="Genomic_DNA"/>
</dbReference>
<evidence type="ECO:0000259" key="1">
    <source>
        <dbReference type="PROSITE" id="PS50943"/>
    </source>
</evidence>
<evidence type="ECO:0000313" key="3">
    <source>
        <dbReference type="Proteomes" id="UP001623661"/>
    </source>
</evidence>
<evidence type="ECO:0000313" key="2">
    <source>
        <dbReference type="EMBL" id="MFL0269243.1"/>
    </source>
</evidence>